<protein>
    <submittedName>
        <fullName evidence="1">Uncharacterized protein</fullName>
    </submittedName>
</protein>
<accession>A0AAT9GMZ0</accession>
<proteinExistence type="predicted"/>
<dbReference type="AlphaFoldDB" id="A0AAT9GMZ0"/>
<dbReference type="GeneID" id="92353037"/>
<organism evidence="1">
    <name type="scientific">Sulfurisphaera javensis</name>
    <dbReference type="NCBI Taxonomy" id="2049879"/>
    <lineage>
        <taxon>Archaea</taxon>
        <taxon>Thermoproteota</taxon>
        <taxon>Thermoprotei</taxon>
        <taxon>Sulfolobales</taxon>
        <taxon>Sulfolobaceae</taxon>
        <taxon>Sulfurisphaera</taxon>
    </lineage>
</organism>
<dbReference type="KEGG" id="sjv:SJAV_01040"/>
<reference evidence="1" key="1">
    <citation type="submission" date="2024-03" db="EMBL/GenBank/DDBJ databases">
        <title>Complete genome sequence of Sulfurisphaera javensis strain KD-1.</title>
        <authorList>
            <person name="Sakai H."/>
            <person name="Nur N."/>
            <person name="Suwanto A."/>
            <person name="Kurosawa N."/>
        </authorList>
    </citation>
    <scope>NUCLEOTIDE SEQUENCE</scope>
    <source>
        <strain evidence="1">KD-1</strain>
    </source>
</reference>
<evidence type="ECO:0000313" key="1">
    <source>
        <dbReference type="EMBL" id="BFH72160.1"/>
    </source>
</evidence>
<sequence length="192" mass="21960">MCLLRVVNVTRPIISNDIILLREDNFAKLRDEVYIRVLSSDKRGEEISKSYFYFIVDKLRKMGLLLDNAISFKAVIPYSINGKSVSLKEGIMYITNKKQIIYFDYYNSTYTCGNCSVLNNCIPSLKQIAYELGIKIRDDSPNLAWYKLLENIQSALLESSLALRLKLGEIPFGDKICCEEEVVKENESSTSL</sequence>
<gene>
    <name evidence="1" type="ORF">SJAV_01040</name>
</gene>
<dbReference type="RefSeq" id="WP_369610409.1">
    <property type="nucleotide sequence ID" value="NZ_AP031322.1"/>
</dbReference>
<name>A0AAT9GMZ0_9CREN</name>
<dbReference type="EMBL" id="AP031322">
    <property type="protein sequence ID" value="BFH72160.1"/>
    <property type="molecule type" value="Genomic_DNA"/>
</dbReference>